<organism evidence="1 2">
    <name type="scientific">Candidatus Magasanikbacteria bacterium GW2011_GWA2_42_32</name>
    <dbReference type="NCBI Taxonomy" id="1619039"/>
    <lineage>
        <taxon>Bacteria</taxon>
        <taxon>Candidatus Magasanikiibacteriota</taxon>
    </lineage>
</organism>
<accession>A0A0G1C6R5</accession>
<dbReference type="EMBL" id="LCDO01000034">
    <property type="protein sequence ID" value="KKS54376.1"/>
    <property type="molecule type" value="Genomic_DNA"/>
</dbReference>
<name>A0A0G1C6R5_9BACT</name>
<evidence type="ECO:0000313" key="1">
    <source>
        <dbReference type="EMBL" id="KKS54376.1"/>
    </source>
</evidence>
<reference evidence="1 2" key="1">
    <citation type="journal article" date="2015" name="Nature">
        <title>rRNA introns, odd ribosomes, and small enigmatic genomes across a large radiation of phyla.</title>
        <authorList>
            <person name="Brown C.T."/>
            <person name="Hug L.A."/>
            <person name="Thomas B.C."/>
            <person name="Sharon I."/>
            <person name="Castelle C.J."/>
            <person name="Singh A."/>
            <person name="Wilkins M.J."/>
            <person name="Williams K.H."/>
            <person name="Banfield J.F."/>
        </authorList>
    </citation>
    <scope>NUCLEOTIDE SEQUENCE [LARGE SCALE GENOMIC DNA]</scope>
</reference>
<comment type="caution">
    <text evidence="1">The sequence shown here is derived from an EMBL/GenBank/DDBJ whole genome shotgun (WGS) entry which is preliminary data.</text>
</comment>
<dbReference type="Proteomes" id="UP000034837">
    <property type="component" value="Unassembled WGS sequence"/>
</dbReference>
<evidence type="ECO:0000313" key="2">
    <source>
        <dbReference type="Proteomes" id="UP000034837"/>
    </source>
</evidence>
<protein>
    <submittedName>
        <fullName evidence="1">Uncharacterized protein</fullName>
    </submittedName>
</protein>
<dbReference type="AlphaFoldDB" id="A0A0G1C6R5"/>
<sequence>MKFLVWLFGLFHWSLMPDYVPPESMDDKYNFQWWEEEARVGGDWQKPDLD</sequence>
<gene>
    <name evidence="1" type="ORF">UV20_C0034G0004</name>
</gene>
<proteinExistence type="predicted"/>